<comment type="caution">
    <text evidence="1">The sequence shown here is derived from an EMBL/GenBank/DDBJ whole genome shotgun (WGS) entry which is preliminary data.</text>
</comment>
<evidence type="ECO:0000313" key="1">
    <source>
        <dbReference type="EMBL" id="GFT31724.1"/>
    </source>
</evidence>
<accession>A0A8X6TP48</accession>
<sequence>MMQSSYVIYRINVGIVGFTPEEQRNSPERCKGLPYSNSAAAAIKSSFRQNSDTYQDNKKNISSPFSGTTSNKVFQKTVKPFHHPIQSRLVFTVFLMRGKTWAS</sequence>
<reference evidence="1" key="1">
    <citation type="submission" date="2020-08" db="EMBL/GenBank/DDBJ databases">
        <title>Multicomponent nature underlies the extraordinary mechanical properties of spider dragline silk.</title>
        <authorList>
            <person name="Kono N."/>
            <person name="Nakamura H."/>
            <person name="Mori M."/>
            <person name="Yoshida Y."/>
            <person name="Ohtoshi R."/>
            <person name="Malay A.D."/>
            <person name="Moran D.A.P."/>
            <person name="Tomita M."/>
            <person name="Numata K."/>
            <person name="Arakawa K."/>
        </authorList>
    </citation>
    <scope>NUCLEOTIDE SEQUENCE</scope>
</reference>
<keyword evidence="2" id="KW-1185">Reference proteome</keyword>
<protein>
    <submittedName>
        <fullName evidence="1">Uncharacterized protein</fullName>
    </submittedName>
</protein>
<dbReference type="AlphaFoldDB" id="A0A8X6TP48"/>
<gene>
    <name evidence="1" type="ORF">NPIL_682411</name>
</gene>
<evidence type="ECO:0000313" key="2">
    <source>
        <dbReference type="Proteomes" id="UP000887013"/>
    </source>
</evidence>
<proteinExistence type="predicted"/>
<dbReference type="Proteomes" id="UP000887013">
    <property type="component" value="Unassembled WGS sequence"/>
</dbReference>
<dbReference type="EMBL" id="BMAW01061552">
    <property type="protein sequence ID" value="GFT31724.1"/>
    <property type="molecule type" value="Genomic_DNA"/>
</dbReference>
<organism evidence="1 2">
    <name type="scientific">Nephila pilipes</name>
    <name type="common">Giant wood spider</name>
    <name type="synonym">Nephila maculata</name>
    <dbReference type="NCBI Taxonomy" id="299642"/>
    <lineage>
        <taxon>Eukaryota</taxon>
        <taxon>Metazoa</taxon>
        <taxon>Ecdysozoa</taxon>
        <taxon>Arthropoda</taxon>
        <taxon>Chelicerata</taxon>
        <taxon>Arachnida</taxon>
        <taxon>Araneae</taxon>
        <taxon>Araneomorphae</taxon>
        <taxon>Entelegynae</taxon>
        <taxon>Araneoidea</taxon>
        <taxon>Nephilidae</taxon>
        <taxon>Nephila</taxon>
    </lineage>
</organism>
<name>A0A8X6TP48_NEPPI</name>